<gene>
    <name evidence="2" type="ORF">BK131_04340</name>
</gene>
<evidence type="ECO:0000313" key="3">
    <source>
        <dbReference type="Proteomes" id="UP000187134"/>
    </source>
</evidence>
<feature type="region of interest" description="Disordered" evidence="1">
    <location>
        <begin position="98"/>
        <end position="126"/>
    </location>
</feature>
<name>A0A1R1C524_PAEAM</name>
<proteinExistence type="predicted"/>
<accession>A0A1R1C524</accession>
<evidence type="ECO:0000313" key="2">
    <source>
        <dbReference type="EMBL" id="OMF17200.1"/>
    </source>
</evidence>
<dbReference type="RefSeq" id="WP_076330564.1">
    <property type="nucleotide sequence ID" value="NZ_MRTJ01000001.1"/>
</dbReference>
<evidence type="ECO:0008006" key="4">
    <source>
        <dbReference type="Google" id="ProtNLM"/>
    </source>
</evidence>
<evidence type="ECO:0000256" key="1">
    <source>
        <dbReference type="SAM" id="MobiDB-lite"/>
    </source>
</evidence>
<reference evidence="2 3" key="1">
    <citation type="submission" date="2016-11" db="EMBL/GenBank/DDBJ databases">
        <title>Paenibacillus species isolates.</title>
        <authorList>
            <person name="Beno S.M."/>
        </authorList>
    </citation>
    <scope>NUCLEOTIDE SEQUENCE [LARGE SCALE GENOMIC DNA]</scope>
    <source>
        <strain evidence="2 3">FSL H8-0246</strain>
    </source>
</reference>
<sequence length="247" mass="28229">MAERRMISKIISVSEKVGDLNNIFDMLLFTWMIPHTDDFGRLTGSPKKINLMVIPHLEKKLTEVESSLIRLHNAGLISWYEADGDKVVQINDFEKHQSGLHKRTRSKFPDPPEHSEPFPEVPGITEQFPEIPSELNRTEENLREEKVSKEKQPKPLTTTADELEKVEKAYSQIHGCLGLKPKDWPLVTSLVNQGISSDLIIEVMTERHKKKIEEGGKVNGFSFYTNAIQERHAQGKSQDRLGFLDDM</sequence>
<feature type="compositionally biased region" description="Basic and acidic residues" evidence="1">
    <location>
        <begin position="107"/>
        <end position="117"/>
    </location>
</feature>
<dbReference type="AlphaFoldDB" id="A0A1R1C524"/>
<protein>
    <recommendedName>
        <fullName evidence="4">DnaD domain protein</fullName>
    </recommendedName>
</protein>
<dbReference type="EMBL" id="MRTJ01000001">
    <property type="protein sequence ID" value="OMF17200.1"/>
    <property type="molecule type" value="Genomic_DNA"/>
</dbReference>
<organism evidence="2 3">
    <name type="scientific">Paenibacillus amylolyticus</name>
    <dbReference type="NCBI Taxonomy" id="1451"/>
    <lineage>
        <taxon>Bacteria</taxon>
        <taxon>Bacillati</taxon>
        <taxon>Bacillota</taxon>
        <taxon>Bacilli</taxon>
        <taxon>Bacillales</taxon>
        <taxon>Paenibacillaceae</taxon>
        <taxon>Paenibacillus</taxon>
    </lineage>
</organism>
<dbReference type="OrthoDB" id="7365718at2"/>
<dbReference type="Proteomes" id="UP000187134">
    <property type="component" value="Unassembled WGS sequence"/>
</dbReference>
<comment type="caution">
    <text evidence="2">The sequence shown here is derived from an EMBL/GenBank/DDBJ whole genome shotgun (WGS) entry which is preliminary data.</text>
</comment>